<protein>
    <submittedName>
        <fullName evidence="2">PepSY domain-containing protein</fullName>
    </submittedName>
</protein>
<keyword evidence="1" id="KW-0472">Membrane</keyword>
<keyword evidence="1" id="KW-0812">Transmembrane</keyword>
<keyword evidence="3" id="KW-1185">Reference proteome</keyword>
<sequence length="256" mass="29738">MRKNKKYYIRKSHRYLGLFIGIQFIAWTISGLYFSWTNLDEIHGDHFLQSPQYLSADIATVSPDKVLASLKENHIVDSISSFQLIRILDIPYYQIKYFSNSSEKKQSVTTEYALANAQTGELRPPITKEEATLIAKEQVIHPAKLKEVEYLEEAGSHHEFRGRRLPVWAVTFEEPACAVYVSPESGTFQTIRHSKWRIFDFLWMFHTMDYAGRDNFNNWLLRIFSVFGLITVVSGFTLYVATSKTFKKTTSKRQVN</sequence>
<name>A0A935C604_9BACT</name>
<evidence type="ECO:0000256" key="1">
    <source>
        <dbReference type="SAM" id="Phobius"/>
    </source>
</evidence>
<comment type="caution">
    <text evidence="2">The sequence shown here is derived from an EMBL/GenBank/DDBJ whole genome shotgun (WGS) entry which is preliminary data.</text>
</comment>
<feature type="transmembrane region" description="Helical" evidence="1">
    <location>
        <begin position="219"/>
        <end position="242"/>
    </location>
</feature>
<proteinExistence type="predicted"/>
<dbReference type="Pfam" id="PF03929">
    <property type="entry name" value="PepSY_TM"/>
    <property type="match status" value="1"/>
</dbReference>
<evidence type="ECO:0000313" key="3">
    <source>
        <dbReference type="Proteomes" id="UP000611723"/>
    </source>
</evidence>
<dbReference type="RefSeq" id="WP_201429775.1">
    <property type="nucleotide sequence ID" value="NZ_JAEQBW010000001.1"/>
</dbReference>
<organism evidence="2 3">
    <name type="scientific">Marivirga aurantiaca</name>
    <dbReference type="NCBI Taxonomy" id="2802615"/>
    <lineage>
        <taxon>Bacteria</taxon>
        <taxon>Pseudomonadati</taxon>
        <taxon>Bacteroidota</taxon>
        <taxon>Cytophagia</taxon>
        <taxon>Cytophagales</taxon>
        <taxon>Marivirgaceae</taxon>
        <taxon>Marivirga</taxon>
    </lineage>
</organism>
<dbReference type="EMBL" id="JAEQBW010000001">
    <property type="protein sequence ID" value="MBK6264100.1"/>
    <property type="molecule type" value="Genomic_DNA"/>
</dbReference>
<evidence type="ECO:0000313" key="2">
    <source>
        <dbReference type="EMBL" id="MBK6264100.1"/>
    </source>
</evidence>
<gene>
    <name evidence="2" type="ORF">JKA74_03545</name>
</gene>
<feature type="transmembrane region" description="Helical" evidence="1">
    <location>
        <begin position="15"/>
        <end position="36"/>
    </location>
</feature>
<dbReference type="AlphaFoldDB" id="A0A935C604"/>
<accession>A0A935C604</accession>
<keyword evidence="1" id="KW-1133">Transmembrane helix</keyword>
<dbReference type="Proteomes" id="UP000611723">
    <property type="component" value="Unassembled WGS sequence"/>
</dbReference>
<reference evidence="2" key="1">
    <citation type="submission" date="2021-01" db="EMBL/GenBank/DDBJ databases">
        <title>Marivirga aurantiaca sp. nov., isolated from intertidal surface sediments.</title>
        <authorList>
            <person name="Zhang M."/>
        </authorList>
    </citation>
    <scope>NUCLEOTIDE SEQUENCE</scope>
    <source>
        <strain evidence="2">S37H4</strain>
    </source>
</reference>
<dbReference type="InterPro" id="IPR005625">
    <property type="entry name" value="PepSY-ass_TM"/>
</dbReference>